<dbReference type="OrthoDB" id="6071975at2759"/>
<feature type="domain" description="PARP catalytic" evidence="8">
    <location>
        <begin position="489"/>
        <end position="721"/>
    </location>
</feature>
<keyword evidence="11" id="KW-1185">Reference proteome</keyword>
<dbReference type="PANTHER" id="PTHR14453:SF67">
    <property type="entry name" value="POLY [ADP-RIBOSE] POLYMERASE"/>
    <property type="match status" value="1"/>
</dbReference>
<dbReference type="AlphaFoldDB" id="A0A210Q9E2"/>
<dbReference type="SMART" id="SM00506">
    <property type="entry name" value="A1pp"/>
    <property type="match status" value="2"/>
</dbReference>
<dbReference type="PROSITE" id="PS51059">
    <property type="entry name" value="PARP_CATALYTIC"/>
    <property type="match status" value="1"/>
</dbReference>
<dbReference type="GO" id="GO:0003714">
    <property type="term" value="F:transcription corepressor activity"/>
    <property type="evidence" value="ECO:0007669"/>
    <property type="project" value="TreeGrafter"/>
</dbReference>
<evidence type="ECO:0000313" key="10">
    <source>
        <dbReference type="EMBL" id="OWF45299.1"/>
    </source>
</evidence>
<evidence type="ECO:0000256" key="2">
    <source>
        <dbReference type="ARBA" id="ARBA00022676"/>
    </source>
</evidence>
<evidence type="ECO:0000256" key="6">
    <source>
        <dbReference type="RuleBase" id="RU362114"/>
    </source>
</evidence>
<evidence type="ECO:0000256" key="7">
    <source>
        <dbReference type="SAM" id="MobiDB-lite"/>
    </source>
</evidence>
<evidence type="ECO:0000313" key="11">
    <source>
        <dbReference type="Proteomes" id="UP000242188"/>
    </source>
</evidence>
<gene>
    <name evidence="10" type="ORF">KP79_PYT12745</name>
</gene>
<sequence length="721" mass="79944">MGNNQSSDDEEVDTQRPVRSDMVDRHRPALFSRGKSDSTDQEDDDEEESAPTQRRVRGRRPPRFTTIGKVQVTVVKGNIIEESVDVIVNSAVKELKLDKGRASKSLLDAAGDSIQSECDNDYPGGIRYGELAVTNGGNLSCQRIYHVCLPKWTGPQEEKVMKSLLHKCLEKAHLNNRTSIAFPALGTGFLGYSPNMVAQMMFQCIKDFDNAHKSTTLKIIYLIIFYKDNNTFQEFVTAARSLVQTVSPGAAAKPVPFTAGQTQKKIGPIHFEVVLGKMAEQKVDVIVNSTSKDLKLGRGSGLAKSLLTVAGPALQTECDNFYPNGIVPGKLTVTGGYNLPCIKVYHGTFTSFYSKQTGYKRPEQVLFDFVQDCLKEANNQGYTSLAFPALGTGLLKYPKDTVASTIVGGVRDYVDNHRTSLLEVKVVVFGQDSKEIEQAFSDELQGNKKVQKPVTSAVPARNTKAFLKYKCMERPHTPPYWTKYRDNRSVKDWTVDSKSTPTLVAVDQQTRTSIETAFKNTGMASHSVVKIERLENVKLLEKYLYMCQLLFGQAYVMAGFKALKDVPGSSGPAVSSKHLDKSMTQYLNEEINETYLFHGTKSPYVTTITHQGLDNRLAQAGRVGSGVYAAELASKSCQYVDRDSQGHSYMFLLRMCLGDIFITKQGNSFKRPPCKTCSAAVCHQHTEVYTSVVADGGGFGSREFVVYDQDLTYPEYLITYK</sequence>
<dbReference type="GO" id="GO:0005737">
    <property type="term" value="C:cytoplasm"/>
    <property type="evidence" value="ECO:0007669"/>
    <property type="project" value="TreeGrafter"/>
</dbReference>
<proteinExistence type="predicted"/>
<dbReference type="Pfam" id="PF01661">
    <property type="entry name" value="Macro"/>
    <property type="match status" value="2"/>
</dbReference>
<protein>
    <recommendedName>
        <fullName evidence="6">Poly [ADP-ribose] polymerase</fullName>
        <shortName evidence="6">PARP</shortName>
        <ecNumber evidence="6">2.4.2.-</ecNumber>
    </recommendedName>
</protein>
<evidence type="ECO:0000259" key="8">
    <source>
        <dbReference type="PROSITE" id="PS51059"/>
    </source>
</evidence>
<dbReference type="PANTHER" id="PTHR14453">
    <property type="entry name" value="PARP/ZINC FINGER CCCH TYPE DOMAIN CONTAINING PROTEIN"/>
    <property type="match status" value="1"/>
</dbReference>
<comment type="subcellular location">
    <subcellularLocation>
        <location evidence="1">Nucleus</location>
    </subcellularLocation>
</comment>
<feature type="compositionally biased region" description="Acidic residues" evidence="7">
    <location>
        <begin position="39"/>
        <end position="49"/>
    </location>
</feature>
<dbReference type="GO" id="GO:0005634">
    <property type="term" value="C:nucleus"/>
    <property type="evidence" value="ECO:0007669"/>
    <property type="project" value="UniProtKB-SubCell"/>
</dbReference>
<keyword evidence="2 6" id="KW-0328">Glycosyltransferase</keyword>
<dbReference type="GO" id="GO:0010629">
    <property type="term" value="P:negative regulation of gene expression"/>
    <property type="evidence" value="ECO:0007669"/>
    <property type="project" value="TreeGrafter"/>
</dbReference>
<dbReference type="Pfam" id="PF00644">
    <property type="entry name" value="PARP"/>
    <property type="match status" value="1"/>
</dbReference>
<dbReference type="Gene3D" id="3.40.220.10">
    <property type="entry name" value="Leucine Aminopeptidase, subunit E, domain 1"/>
    <property type="match status" value="2"/>
</dbReference>
<accession>A0A210Q9E2</accession>
<dbReference type="EMBL" id="NEDP02004526">
    <property type="protein sequence ID" value="OWF45299.1"/>
    <property type="molecule type" value="Genomic_DNA"/>
</dbReference>
<feature type="region of interest" description="Disordered" evidence="7">
    <location>
        <begin position="1"/>
        <end position="63"/>
    </location>
</feature>
<dbReference type="Proteomes" id="UP000242188">
    <property type="component" value="Unassembled WGS sequence"/>
</dbReference>
<evidence type="ECO:0000259" key="9">
    <source>
        <dbReference type="PROSITE" id="PS51154"/>
    </source>
</evidence>
<comment type="caution">
    <text evidence="10">The sequence shown here is derived from an EMBL/GenBank/DDBJ whole genome shotgun (WGS) entry which is preliminary data.</text>
</comment>
<name>A0A210Q9E2_MIZYE</name>
<dbReference type="GO" id="GO:0003950">
    <property type="term" value="F:NAD+ poly-ADP-ribosyltransferase activity"/>
    <property type="evidence" value="ECO:0007669"/>
    <property type="project" value="UniProtKB-UniRule"/>
</dbReference>
<dbReference type="PROSITE" id="PS51154">
    <property type="entry name" value="MACRO"/>
    <property type="match status" value="2"/>
</dbReference>
<organism evidence="10 11">
    <name type="scientific">Mizuhopecten yessoensis</name>
    <name type="common">Japanese scallop</name>
    <name type="synonym">Patinopecten yessoensis</name>
    <dbReference type="NCBI Taxonomy" id="6573"/>
    <lineage>
        <taxon>Eukaryota</taxon>
        <taxon>Metazoa</taxon>
        <taxon>Spiralia</taxon>
        <taxon>Lophotrochozoa</taxon>
        <taxon>Mollusca</taxon>
        <taxon>Bivalvia</taxon>
        <taxon>Autobranchia</taxon>
        <taxon>Pteriomorphia</taxon>
        <taxon>Pectinida</taxon>
        <taxon>Pectinoidea</taxon>
        <taxon>Pectinidae</taxon>
        <taxon>Mizuhopecten</taxon>
    </lineage>
</organism>
<dbReference type="InterPro" id="IPR012317">
    <property type="entry name" value="Poly(ADP-ribose)pol_cat_dom"/>
</dbReference>
<dbReference type="InterPro" id="IPR043472">
    <property type="entry name" value="Macro_dom-like"/>
</dbReference>
<evidence type="ECO:0000256" key="4">
    <source>
        <dbReference type="ARBA" id="ARBA00023027"/>
    </source>
</evidence>
<reference evidence="10 11" key="1">
    <citation type="journal article" date="2017" name="Nat. Ecol. Evol.">
        <title>Scallop genome provides insights into evolution of bilaterian karyotype and development.</title>
        <authorList>
            <person name="Wang S."/>
            <person name="Zhang J."/>
            <person name="Jiao W."/>
            <person name="Li J."/>
            <person name="Xun X."/>
            <person name="Sun Y."/>
            <person name="Guo X."/>
            <person name="Huan P."/>
            <person name="Dong B."/>
            <person name="Zhang L."/>
            <person name="Hu X."/>
            <person name="Sun X."/>
            <person name="Wang J."/>
            <person name="Zhao C."/>
            <person name="Wang Y."/>
            <person name="Wang D."/>
            <person name="Huang X."/>
            <person name="Wang R."/>
            <person name="Lv J."/>
            <person name="Li Y."/>
            <person name="Zhang Z."/>
            <person name="Liu B."/>
            <person name="Lu W."/>
            <person name="Hui Y."/>
            <person name="Liang J."/>
            <person name="Zhou Z."/>
            <person name="Hou R."/>
            <person name="Li X."/>
            <person name="Liu Y."/>
            <person name="Li H."/>
            <person name="Ning X."/>
            <person name="Lin Y."/>
            <person name="Zhao L."/>
            <person name="Xing Q."/>
            <person name="Dou J."/>
            <person name="Li Y."/>
            <person name="Mao J."/>
            <person name="Guo H."/>
            <person name="Dou H."/>
            <person name="Li T."/>
            <person name="Mu C."/>
            <person name="Jiang W."/>
            <person name="Fu Q."/>
            <person name="Fu X."/>
            <person name="Miao Y."/>
            <person name="Liu J."/>
            <person name="Yu Q."/>
            <person name="Li R."/>
            <person name="Liao H."/>
            <person name="Li X."/>
            <person name="Kong Y."/>
            <person name="Jiang Z."/>
            <person name="Chourrout D."/>
            <person name="Li R."/>
            <person name="Bao Z."/>
        </authorList>
    </citation>
    <scope>NUCLEOTIDE SEQUENCE [LARGE SCALE GENOMIC DNA]</scope>
    <source>
        <strain evidence="10 11">PY_sf001</strain>
    </source>
</reference>
<dbReference type="EC" id="2.4.2.-" evidence="6"/>
<dbReference type="InterPro" id="IPR002589">
    <property type="entry name" value="Macro_dom"/>
</dbReference>
<evidence type="ECO:0000256" key="1">
    <source>
        <dbReference type="ARBA" id="ARBA00004123"/>
    </source>
</evidence>
<keyword evidence="3 6" id="KW-0808">Transferase</keyword>
<evidence type="ECO:0000256" key="3">
    <source>
        <dbReference type="ARBA" id="ARBA00022679"/>
    </source>
</evidence>
<feature type="domain" description="Macro" evidence="9">
    <location>
        <begin position="258"/>
        <end position="445"/>
    </location>
</feature>
<dbReference type="Gene3D" id="3.90.228.10">
    <property type="match status" value="1"/>
</dbReference>
<feature type="domain" description="Macro" evidence="9">
    <location>
        <begin position="59"/>
        <end position="240"/>
    </location>
</feature>
<dbReference type="SUPFAM" id="SSF56399">
    <property type="entry name" value="ADP-ribosylation"/>
    <property type="match status" value="1"/>
</dbReference>
<evidence type="ECO:0000256" key="5">
    <source>
        <dbReference type="ARBA" id="ARBA00023242"/>
    </source>
</evidence>
<feature type="compositionally biased region" description="Basic and acidic residues" evidence="7">
    <location>
        <begin position="13"/>
        <end position="27"/>
    </location>
</feature>
<keyword evidence="5" id="KW-0539">Nucleus</keyword>
<dbReference type="SUPFAM" id="SSF52949">
    <property type="entry name" value="Macro domain-like"/>
    <property type="match status" value="2"/>
</dbReference>
<dbReference type="InterPro" id="IPR052056">
    <property type="entry name" value="Mono-ARTD/PARP"/>
</dbReference>
<keyword evidence="4 6" id="KW-0520">NAD</keyword>